<dbReference type="Pfam" id="PF03022">
    <property type="entry name" value="MRJP"/>
    <property type="match status" value="3"/>
</dbReference>
<dbReference type="STRING" id="300112.A0A4S2KXU2"/>
<keyword evidence="3" id="KW-0964">Secreted</keyword>
<sequence>MLFARTVTFVVAVVVVLVGAHGDVENKKCDGTDIVQWTGGSFEWPCAATKSMFYNNGRFISKNVLATRVAISKDDAILALPRCGTCWSLQEEGVHTALQNVVDIYLDPQDILWVLDTGVIKSLEQPERKCPAKVVAINVKSGKVVKYVDLSGLTSSSSRLQYVVADYNPDGRVFIYVHLLLAAILWLLCARTRAGTLETVAQWPLLEFALPNGFEYQPENIVMTGIEISWNRIFVSTPRLRAGVPATLSFFPRKAPLGSSPQLQAYPSWDWHGAGRGEINCSRLISVYRTRLDSCNRLWVVDAGVMTSIDDFMPVCPPKVVVFDLKTDQVVRHVTFPREVLRPDSLLTNVVIDEVSAKTCDDVFLYMTDTLGPGILIFDGARDRSWRVVHASMFPNPDQATFKIGSDTFEFLDGVVGLAFSPRLGTVYYQPLATDRIFSVPTSALQAGPLPFGQQLPVTLVGRKSSQGLALAVDPRDDKILFSPFTETAIASWQPQTNQQRFMMKVEPIRLLYRLIIPFLLLQECTSFEKLKGIYSWKALEFAFPNEHARGLAIQEGRFIPGAPVPIDVDFYHRAKQGSVVFITIPRIQNGVPVTLGYVTNDVSPEGNPIIAPYPSWEWNRLGHCDAITSAFRVQVDSCDRLWVIDTGKLEERQICRPQLLSFSLRTNKILSQYKFPKDQFKDDSLFVTIAVDIRNTGDKCEDTFVYIADVTGYGLLVYDHRNSRSWRITNNLFYPYPTHGTFHIKGDTFDLMDGILGLALSPMKQDGDRILYFHSLASRVESWVPTSTISLFQDHSDAAPRSFRPFAMERSSQSAAQAMDQNGVLFFGLLSDLALGCWNSISHPEYGGTNTEVIVVNPDTLQFPSGLKIITAKNGRQELWVLTSSFQKFMTATMSSNETNFRIQAGYVDELIRGTKCNGARLNLDRDRGYGTSMFAK</sequence>
<name>A0A4S2KXU2_9HYME</name>
<evidence type="ECO:0000256" key="5">
    <source>
        <dbReference type="ARBA" id="ARBA00023180"/>
    </source>
</evidence>
<protein>
    <submittedName>
        <fullName evidence="7">Protein yellow</fullName>
    </submittedName>
</protein>
<evidence type="ECO:0000256" key="4">
    <source>
        <dbReference type="ARBA" id="ARBA00022729"/>
    </source>
</evidence>
<evidence type="ECO:0000256" key="2">
    <source>
        <dbReference type="ARBA" id="ARBA00009127"/>
    </source>
</evidence>
<comment type="caution">
    <text evidence="7">The sequence shown here is derived from an EMBL/GenBank/DDBJ whole genome shotgun (WGS) entry which is preliminary data.</text>
</comment>
<evidence type="ECO:0000313" key="8">
    <source>
        <dbReference type="Proteomes" id="UP000310200"/>
    </source>
</evidence>
<feature type="signal peptide" evidence="6">
    <location>
        <begin position="1"/>
        <end position="22"/>
    </location>
</feature>
<evidence type="ECO:0000256" key="6">
    <source>
        <dbReference type="SAM" id="SignalP"/>
    </source>
</evidence>
<keyword evidence="4 6" id="KW-0732">Signal</keyword>
<organism evidence="7 8">
    <name type="scientific">Temnothorax longispinosus</name>
    <dbReference type="NCBI Taxonomy" id="300112"/>
    <lineage>
        <taxon>Eukaryota</taxon>
        <taxon>Metazoa</taxon>
        <taxon>Ecdysozoa</taxon>
        <taxon>Arthropoda</taxon>
        <taxon>Hexapoda</taxon>
        <taxon>Insecta</taxon>
        <taxon>Pterygota</taxon>
        <taxon>Neoptera</taxon>
        <taxon>Endopterygota</taxon>
        <taxon>Hymenoptera</taxon>
        <taxon>Apocrita</taxon>
        <taxon>Aculeata</taxon>
        <taxon>Formicoidea</taxon>
        <taxon>Formicidae</taxon>
        <taxon>Myrmicinae</taxon>
        <taxon>Temnothorax</taxon>
    </lineage>
</organism>
<comment type="subcellular location">
    <subcellularLocation>
        <location evidence="1">Secreted</location>
    </subcellularLocation>
</comment>
<dbReference type="PRINTS" id="PR01366">
    <property type="entry name" value="ROYALJELLY"/>
</dbReference>
<accession>A0A4S2KXU2</accession>
<dbReference type="Gene3D" id="2.120.10.30">
    <property type="entry name" value="TolB, C-terminal domain"/>
    <property type="match status" value="3"/>
</dbReference>
<dbReference type="GO" id="GO:0005576">
    <property type="term" value="C:extracellular region"/>
    <property type="evidence" value="ECO:0007669"/>
    <property type="project" value="UniProtKB-SubCell"/>
</dbReference>
<keyword evidence="5" id="KW-0325">Glycoprotein</keyword>
<evidence type="ECO:0000256" key="1">
    <source>
        <dbReference type="ARBA" id="ARBA00004613"/>
    </source>
</evidence>
<keyword evidence="8" id="KW-1185">Reference proteome</keyword>
<comment type="similarity">
    <text evidence="2">Belongs to the major royal jelly protein family.</text>
</comment>
<reference evidence="7 8" key="1">
    <citation type="journal article" date="2019" name="Philos. Trans. R. Soc. Lond., B, Biol. Sci.">
        <title>Ant behaviour and brain gene expression of defending hosts depend on the ecological success of the intruding social parasite.</title>
        <authorList>
            <person name="Kaur R."/>
            <person name="Stoldt M."/>
            <person name="Jongepier E."/>
            <person name="Feldmeyer B."/>
            <person name="Menzel F."/>
            <person name="Bornberg-Bauer E."/>
            <person name="Foitzik S."/>
        </authorList>
    </citation>
    <scope>NUCLEOTIDE SEQUENCE [LARGE SCALE GENOMIC DNA]</scope>
    <source>
        <tissue evidence="7">Whole body</tissue>
    </source>
</reference>
<dbReference type="InterPro" id="IPR017996">
    <property type="entry name" value="MRJP/yellow-related"/>
</dbReference>
<evidence type="ECO:0000256" key="3">
    <source>
        <dbReference type="ARBA" id="ARBA00022525"/>
    </source>
</evidence>
<dbReference type="InterPro" id="IPR011042">
    <property type="entry name" value="6-blade_b-propeller_TolB-like"/>
</dbReference>
<dbReference type="PANTHER" id="PTHR10009">
    <property type="entry name" value="PROTEIN YELLOW-RELATED"/>
    <property type="match status" value="1"/>
</dbReference>
<dbReference type="Proteomes" id="UP000310200">
    <property type="component" value="Unassembled WGS sequence"/>
</dbReference>
<dbReference type="FunFam" id="2.120.10.30:FF:000045">
    <property type="entry name" value="Blast:Protein yellow"/>
    <property type="match status" value="1"/>
</dbReference>
<gene>
    <name evidence="7" type="ORF">DBV15_06766</name>
</gene>
<proteinExistence type="inferred from homology"/>
<dbReference type="AlphaFoldDB" id="A0A4S2KXU2"/>
<dbReference type="EMBL" id="QBLH01000524">
    <property type="protein sequence ID" value="TGZ54965.1"/>
    <property type="molecule type" value="Genomic_DNA"/>
</dbReference>
<evidence type="ECO:0000313" key="7">
    <source>
        <dbReference type="EMBL" id="TGZ54965.1"/>
    </source>
</evidence>
<dbReference type="SUPFAM" id="SSF101898">
    <property type="entry name" value="NHL repeat"/>
    <property type="match status" value="1"/>
</dbReference>
<feature type="chain" id="PRO_5020805059" evidence="6">
    <location>
        <begin position="23"/>
        <end position="938"/>
    </location>
</feature>
<dbReference type="PANTHER" id="PTHR10009:SF7">
    <property type="entry name" value="GH10609P-RELATED"/>
    <property type="match status" value="1"/>
</dbReference>